<proteinExistence type="predicted"/>
<reference evidence="2" key="1">
    <citation type="submission" date="2020-09" db="EMBL/GenBank/DDBJ databases">
        <title>Genome-Enabled Discovery of Anthraquinone Biosynthesis in Senna tora.</title>
        <authorList>
            <person name="Kang S.-H."/>
            <person name="Pandey R.P."/>
            <person name="Lee C.-M."/>
            <person name="Sim J.-S."/>
            <person name="Jeong J.-T."/>
            <person name="Choi B.-S."/>
            <person name="Jung M."/>
            <person name="Ginzburg D."/>
            <person name="Zhao K."/>
            <person name="Won S.Y."/>
            <person name="Oh T.-J."/>
            <person name="Yu Y."/>
            <person name="Kim N.-H."/>
            <person name="Lee O.R."/>
            <person name="Lee T.-H."/>
            <person name="Bashyal P."/>
            <person name="Kim T.-S."/>
            <person name="Lee W.-H."/>
            <person name="Kawkins C."/>
            <person name="Kim C.-K."/>
            <person name="Kim J.S."/>
            <person name="Ahn B.O."/>
            <person name="Rhee S.Y."/>
            <person name="Sohng J.K."/>
        </authorList>
    </citation>
    <scope>NUCLEOTIDE SEQUENCE</scope>
    <source>
        <tissue evidence="2">Leaf</tissue>
    </source>
</reference>
<comment type="caution">
    <text evidence="2">The sequence shown here is derived from an EMBL/GenBank/DDBJ whole genome shotgun (WGS) entry which is preliminary data.</text>
</comment>
<evidence type="ECO:0000313" key="3">
    <source>
        <dbReference type="Proteomes" id="UP000634136"/>
    </source>
</evidence>
<dbReference type="Gene3D" id="3.40.50.2000">
    <property type="entry name" value="Glycogen Phosphorylase B"/>
    <property type="match status" value="1"/>
</dbReference>
<accession>A0A834T1W4</accession>
<name>A0A834T1W4_9FABA</name>
<protein>
    <submittedName>
        <fullName evidence="2">Sterol 3-beta-glucosyltransferase UGT80B1-like</fullName>
    </submittedName>
</protein>
<gene>
    <name evidence="2" type="ORF">G2W53_033782</name>
</gene>
<dbReference type="InterPro" id="IPR050426">
    <property type="entry name" value="Glycosyltransferase_28"/>
</dbReference>
<dbReference type="OrthoDB" id="5835829at2759"/>
<organism evidence="2 3">
    <name type="scientific">Senna tora</name>
    <dbReference type="NCBI Taxonomy" id="362788"/>
    <lineage>
        <taxon>Eukaryota</taxon>
        <taxon>Viridiplantae</taxon>
        <taxon>Streptophyta</taxon>
        <taxon>Embryophyta</taxon>
        <taxon>Tracheophyta</taxon>
        <taxon>Spermatophyta</taxon>
        <taxon>Magnoliopsida</taxon>
        <taxon>eudicotyledons</taxon>
        <taxon>Gunneridae</taxon>
        <taxon>Pentapetalae</taxon>
        <taxon>rosids</taxon>
        <taxon>fabids</taxon>
        <taxon>Fabales</taxon>
        <taxon>Fabaceae</taxon>
        <taxon>Caesalpinioideae</taxon>
        <taxon>Cassia clade</taxon>
        <taxon>Senna</taxon>
    </lineage>
</organism>
<keyword evidence="2" id="KW-0808">Transferase</keyword>
<dbReference type="PANTHER" id="PTHR48050">
    <property type="entry name" value="STEROL 3-BETA-GLUCOSYLTRANSFERASE"/>
    <property type="match status" value="1"/>
</dbReference>
<keyword evidence="3" id="KW-1185">Reference proteome</keyword>
<dbReference type="PANTHER" id="PTHR48050:SF16">
    <property type="entry name" value="STEROL 3-BETA-GLUCOSYLTRANSFERASE UGT80B1"/>
    <property type="match status" value="1"/>
</dbReference>
<evidence type="ECO:0000256" key="1">
    <source>
        <dbReference type="SAM" id="MobiDB-lite"/>
    </source>
</evidence>
<feature type="region of interest" description="Disordered" evidence="1">
    <location>
        <begin position="229"/>
        <end position="270"/>
    </location>
</feature>
<dbReference type="Proteomes" id="UP000634136">
    <property type="component" value="Unassembled WGS sequence"/>
</dbReference>
<feature type="compositionally biased region" description="Basic and acidic residues" evidence="1">
    <location>
        <begin position="240"/>
        <end position="268"/>
    </location>
</feature>
<sequence>MVSPPFRPPPCPLKMSFLGCSSPPSQHLFDLAHQKILSFVVKSNPVQVFFITAQDLSSATTRKKGKVATGNSINIASLFSKRPTTSVVSLVEPISCHLLTSFCCVSDFSCADTANASNYSATLLSKKHSQVMKTSATIVVARVGIIKTFLDFIPRPMSPVDCFLQPSFEDRVNANLFPLSALPPSPDHHLVVDDTHQTTMVLGRFLIASALMYSSDGAENMPKELVEKEEEGIFSQQQKEYPRQIDDDLRQMDDDESVKGDRRSKDKNVASASFKEAEEWKIVSAQKSPEVSSSPRGLDHSITVPARTERNKFLADREIMLYRSMTENRGSPRQDLLLDRLSEREKQKLIANLVKIQNDGTVEVDLGKSTPVASELLELQSFGELTTSGSFVSESKKIVPRLQIVILVVGTRGDVQPFLAIAKRLQAC</sequence>
<dbReference type="EMBL" id="JAAIUW010000010">
    <property type="protein sequence ID" value="KAF7812806.1"/>
    <property type="molecule type" value="Genomic_DNA"/>
</dbReference>
<dbReference type="GO" id="GO:0016740">
    <property type="term" value="F:transferase activity"/>
    <property type="evidence" value="ECO:0007669"/>
    <property type="project" value="UniProtKB-KW"/>
</dbReference>
<evidence type="ECO:0000313" key="2">
    <source>
        <dbReference type="EMBL" id="KAF7812806.1"/>
    </source>
</evidence>
<dbReference type="AlphaFoldDB" id="A0A834T1W4"/>